<reference evidence="7" key="1">
    <citation type="submission" date="2022-11" db="EMBL/GenBank/DDBJ databases">
        <title>Centuries of genome instability and evolution in soft-shell clam transmissible cancer (bioRxiv).</title>
        <authorList>
            <person name="Hart S.F.M."/>
            <person name="Yonemitsu M.A."/>
            <person name="Giersch R.M."/>
            <person name="Beal B.F."/>
            <person name="Arriagada G."/>
            <person name="Davis B.W."/>
            <person name="Ostrander E.A."/>
            <person name="Goff S.P."/>
            <person name="Metzger M.J."/>
        </authorList>
    </citation>
    <scope>NUCLEOTIDE SEQUENCE</scope>
    <source>
        <strain evidence="7">MELC-2E11</strain>
        <tissue evidence="7">Siphon/mantle</tissue>
    </source>
</reference>
<accession>A0ABY7FRJ4</accession>
<keyword evidence="1" id="KW-0245">EGF-like domain</keyword>
<dbReference type="Pfam" id="PF07657">
    <property type="entry name" value="MNNL"/>
    <property type="match status" value="1"/>
</dbReference>
<evidence type="ECO:0000256" key="1">
    <source>
        <dbReference type="ARBA" id="ARBA00022536"/>
    </source>
</evidence>
<organism evidence="7 8">
    <name type="scientific">Mya arenaria</name>
    <name type="common">Soft-shell clam</name>
    <dbReference type="NCBI Taxonomy" id="6604"/>
    <lineage>
        <taxon>Eukaryota</taxon>
        <taxon>Metazoa</taxon>
        <taxon>Spiralia</taxon>
        <taxon>Lophotrochozoa</taxon>
        <taxon>Mollusca</taxon>
        <taxon>Bivalvia</taxon>
        <taxon>Autobranchia</taxon>
        <taxon>Heteroconchia</taxon>
        <taxon>Euheterodonta</taxon>
        <taxon>Imparidentia</taxon>
        <taxon>Neoheterodontei</taxon>
        <taxon>Myida</taxon>
        <taxon>Myoidea</taxon>
        <taxon>Myidae</taxon>
        <taxon>Mya</taxon>
    </lineage>
</organism>
<gene>
    <name evidence="7" type="ORF">MAR_037148</name>
</gene>
<keyword evidence="5" id="KW-0732">Signal</keyword>
<keyword evidence="4" id="KW-1133">Transmembrane helix</keyword>
<feature type="domain" description="Notch ligand N-terminal" evidence="6">
    <location>
        <begin position="21"/>
        <end position="65"/>
    </location>
</feature>
<dbReference type="Gene3D" id="2.60.40.3510">
    <property type="match status" value="1"/>
</dbReference>
<evidence type="ECO:0000313" key="8">
    <source>
        <dbReference type="Proteomes" id="UP001164746"/>
    </source>
</evidence>
<evidence type="ECO:0000259" key="6">
    <source>
        <dbReference type="Pfam" id="PF07657"/>
    </source>
</evidence>
<feature type="signal peptide" evidence="5">
    <location>
        <begin position="1"/>
        <end position="16"/>
    </location>
</feature>
<keyword evidence="4" id="KW-0472">Membrane</keyword>
<proteinExistence type="predicted"/>
<evidence type="ECO:0000256" key="3">
    <source>
        <dbReference type="ARBA" id="ARBA00022737"/>
    </source>
</evidence>
<keyword evidence="2" id="KW-0812">Transmembrane</keyword>
<keyword evidence="8" id="KW-1185">Reference proteome</keyword>
<feature type="chain" id="PRO_5045622740" description="Notch ligand N-terminal domain-containing protein" evidence="5">
    <location>
        <begin position="17"/>
        <end position="165"/>
    </location>
</feature>
<evidence type="ECO:0000256" key="5">
    <source>
        <dbReference type="SAM" id="SignalP"/>
    </source>
</evidence>
<feature type="non-terminal residue" evidence="7">
    <location>
        <position position="165"/>
    </location>
</feature>
<evidence type="ECO:0000313" key="7">
    <source>
        <dbReference type="EMBL" id="WAR23479.1"/>
    </source>
</evidence>
<keyword evidence="3" id="KW-0677">Repeat</keyword>
<evidence type="ECO:0000256" key="2">
    <source>
        <dbReference type="ARBA" id="ARBA00022692"/>
    </source>
</evidence>
<name>A0ABY7FRJ4_MYAAR</name>
<dbReference type="Proteomes" id="UP001164746">
    <property type="component" value="Chromosome 13"/>
</dbReference>
<protein>
    <recommendedName>
        <fullName evidence="6">Notch ligand N-terminal domain-containing protein</fullName>
    </recommendedName>
</protein>
<dbReference type="EMBL" id="CP111024">
    <property type="protein sequence ID" value="WAR23479.1"/>
    <property type="molecule type" value="Genomic_DNA"/>
</dbReference>
<sequence length="165" mass="17976">MMELLVFYLFIALTAGEPFVSVELRNYANPTGSDVRGACCDGTSLVGSTCLPERCDHRIKVCVSDPAEYSPVEKCGIVDGPPDQNVHNFTSGSRLQLPLVTWPTNGEAKMTVFVYDVDNDVDGSETVTLVDDMMLMFYVGTSSHNVTLTRGNTLTLSGTRHPHPT</sequence>
<dbReference type="InterPro" id="IPR011651">
    <property type="entry name" value="Notch_ligand_N"/>
</dbReference>
<evidence type="ECO:0000256" key="4">
    <source>
        <dbReference type="ARBA" id="ARBA00022989"/>
    </source>
</evidence>